<dbReference type="RefSeq" id="WP_072311268.1">
    <property type="nucleotide sequence ID" value="NZ_FPIW01000005.1"/>
</dbReference>
<evidence type="ECO:0000313" key="3">
    <source>
        <dbReference type="Proteomes" id="UP000182680"/>
    </source>
</evidence>
<feature type="region of interest" description="Disordered" evidence="1">
    <location>
        <begin position="1"/>
        <end position="35"/>
    </location>
</feature>
<evidence type="ECO:0000256" key="1">
    <source>
        <dbReference type="SAM" id="MobiDB-lite"/>
    </source>
</evidence>
<dbReference type="AlphaFoldDB" id="A0AA94L1A6"/>
<accession>A0AA94L1A6</accession>
<evidence type="ECO:0000313" key="2">
    <source>
        <dbReference type="EMBL" id="SFW23030.1"/>
    </source>
</evidence>
<dbReference type="Proteomes" id="UP000182680">
    <property type="component" value="Unassembled WGS sequence"/>
</dbReference>
<protein>
    <recommendedName>
        <fullName evidence="4">DUF5681 domain-containing protein</fullName>
    </recommendedName>
</protein>
<gene>
    <name evidence="2" type="ORF">SAMN02910291_00476</name>
</gene>
<organism evidence="2 3">
    <name type="scientific">Desulfovibrio desulfuricans</name>
    <dbReference type="NCBI Taxonomy" id="876"/>
    <lineage>
        <taxon>Bacteria</taxon>
        <taxon>Pseudomonadati</taxon>
        <taxon>Thermodesulfobacteriota</taxon>
        <taxon>Desulfovibrionia</taxon>
        <taxon>Desulfovibrionales</taxon>
        <taxon>Desulfovibrionaceae</taxon>
        <taxon>Desulfovibrio</taxon>
    </lineage>
</organism>
<dbReference type="EMBL" id="FPIW01000005">
    <property type="protein sequence ID" value="SFW23030.1"/>
    <property type="molecule type" value="Genomic_DNA"/>
</dbReference>
<sequence>MAARKGSENLNPPIRSAEEARKKGKKGGIASGVARRKKKTMRELLEIAMELPSGDKTTAEAITAALLDKALSGDVKAYEVVRDTLGENPKIKMDNQVSGGIEIKWQE</sequence>
<name>A0AA94L1A6_DESDE</name>
<evidence type="ECO:0008006" key="4">
    <source>
        <dbReference type="Google" id="ProtNLM"/>
    </source>
</evidence>
<proteinExistence type="predicted"/>
<comment type="caution">
    <text evidence="2">The sequence shown here is derived from an EMBL/GenBank/DDBJ whole genome shotgun (WGS) entry which is preliminary data.</text>
</comment>
<reference evidence="3" key="1">
    <citation type="submission" date="2016-11" db="EMBL/GenBank/DDBJ databases">
        <authorList>
            <person name="Jaros S."/>
            <person name="Januszkiewicz K."/>
            <person name="Wedrychowicz H."/>
        </authorList>
    </citation>
    <scope>NUCLEOTIDE SEQUENCE [LARGE SCALE GENOMIC DNA]</scope>
    <source>
        <strain evidence="3">DSM 7057</strain>
    </source>
</reference>